<dbReference type="WBParaSite" id="SCUD_0001639301-mRNA-1">
    <property type="protein sequence ID" value="SCUD_0001639301-mRNA-1"/>
    <property type="gene ID" value="SCUD_0001639301"/>
</dbReference>
<organism evidence="4">
    <name type="scientific">Schistosoma curassoni</name>
    <dbReference type="NCBI Taxonomy" id="6186"/>
    <lineage>
        <taxon>Eukaryota</taxon>
        <taxon>Metazoa</taxon>
        <taxon>Spiralia</taxon>
        <taxon>Lophotrochozoa</taxon>
        <taxon>Platyhelminthes</taxon>
        <taxon>Trematoda</taxon>
        <taxon>Digenea</taxon>
        <taxon>Strigeidida</taxon>
        <taxon>Schistosomatoidea</taxon>
        <taxon>Schistosomatidae</taxon>
        <taxon>Schistosoma</taxon>
    </lineage>
</organism>
<reference evidence="2 3" key="2">
    <citation type="submission" date="2018-11" db="EMBL/GenBank/DDBJ databases">
        <authorList>
            <consortium name="Pathogen Informatics"/>
        </authorList>
    </citation>
    <scope>NUCLEOTIDE SEQUENCE [LARGE SCALE GENOMIC DNA]</scope>
    <source>
        <strain evidence="2">Dakar</strain>
        <strain evidence="3">Dakar, Senegal</strain>
    </source>
</reference>
<accession>A0A183KMW5</accession>
<feature type="compositionally biased region" description="Low complexity" evidence="1">
    <location>
        <begin position="15"/>
        <end position="31"/>
    </location>
</feature>
<evidence type="ECO:0000313" key="4">
    <source>
        <dbReference type="WBParaSite" id="SCUD_0001639301-mRNA-1"/>
    </source>
</evidence>
<feature type="compositionally biased region" description="Basic and acidic residues" evidence="1">
    <location>
        <begin position="35"/>
        <end position="46"/>
    </location>
</feature>
<dbReference type="Proteomes" id="UP000279833">
    <property type="component" value="Unassembled WGS sequence"/>
</dbReference>
<feature type="region of interest" description="Disordered" evidence="1">
    <location>
        <begin position="1"/>
        <end position="63"/>
    </location>
</feature>
<dbReference type="EMBL" id="UZAK01038611">
    <property type="protein sequence ID" value="VDP61485.1"/>
    <property type="molecule type" value="Genomic_DNA"/>
</dbReference>
<evidence type="ECO:0000313" key="3">
    <source>
        <dbReference type="Proteomes" id="UP000279833"/>
    </source>
</evidence>
<evidence type="ECO:0000256" key="1">
    <source>
        <dbReference type="SAM" id="MobiDB-lite"/>
    </source>
</evidence>
<protein>
    <submittedName>
        <fullName evidence="2 4">Uncharacterized protein</fullName>
    </submittedName>
</protein>
<sequence length="112" mass="12536">MSSSSRVDSIHSPGNISISSYSLHNNHNLSNVNLEDDHSQHHHSNDVKNYGINKESIVQPTSSKDCLEDRLKYNYDQLKRLNQTLNSLSCCTISDSFSANAHSLRSTSKDKS</sequence>
<dbReference type="AlphaFoldDB" id="A0A183KMW5"/>
<proteinExistence type="predicted"/>
<evidence type="ECO:0000313" key="2">
    <source>
        <dbReference type="EMBL" id="VDP61485.1"/>
    </source>
</evidence>
<name>A0A183KMW5_9TREM</name>
<reference evidence="4" key="1">
    <citation type="submission" date="2016-06" db="UniProtKB">
        <authorList>
            <consortium name="WormBaseParasite"/>
        </authorList>
    </citation>
    <scope>IDENTIFICATION</scope>
</reference>
<keyword evidence="3" id="KW-1185">Reference proteome</keyword>
<gene>
    <name evidence="2" type="ORF">SCUD_LOCUS16390</name>
</gene>